<keyword evidence="4" id="KW-0509">mRNA transport</keyword>
<keyword evidence="8" id="KW-0539">Nucleus</keyword>
<dbReference type="GO" id="GO:0005737">
    <property type="term" value="C:cytoplasm"/>
    <property type="evidence" value="ECO:0007669"/>
    <property type="project" value="TreeGrafter"/>
</dbReference>
<dbReference type="InterPro" id="IPR012476">
    <property type="entry name" value="GLE1"/>
</dbReference>
<proteinExistence type="inferred from homology"/>
<evidence type="ECO:0000256" key="1">
    <source>
        <dbReference type="ARBA" id="ARBA00004567"/>
    </source>
</evidence>
<keyword evidence="12" id="KW-1185">Reference proteome</keyword>
<gene>
    <name evidence="11" type="ORF">BJ085DRAFT_33093</name>
</gene>
<dbReference type="GO" id="GO:0016973">
    <property type="term" value="P:poly(A)+ mRNA export from nucleus"/>
    <property type="evidence" value="ECO:0007669"/>
    <property type="project" value="InterPro"/>
</dbReference>
<dbReference type="GO" id="GO:0015031">
    <property type="term" value="P:protein transport"/>
    <property type="evidence" value="ECO:0007669"/>
    <property type="project" value="UniProtKB-KW"/>
</dbReference>
<protein>
    <recommendedName>
        <fullName evidence="9">mRNA export factor GLE1</fullName>
    </recommendedName>
    <alternativeName>
        <fullName evidence="10">Nucleoporin GLE1</fullName>
    </alternativeName>
</protein>
<dbReference type="InterPro" id="IPR038506">
    <property type="entry name" value="GLE1-like_sf"/>
</dbReference>
<keyword evidence="7" id="KW-0906">Nuclear pore complex</keyword>
<dbReference type="AlphaFoldDB" id="A0A4P9ZT95"/>
<keyword evidence="3" id="KW-0813">Transport</keyword>
<dbReference type="Proteomes" id="UP000268162">
    <property type="component" value="Unassembled WGS sequence"/>
</dbReference>
<dbReference type="GO" id="GO:0044614">
    <property type="term" value="C:nuclear pore cytoplasmic filaments"/>
    <property type="evidence" value="ECO:0007669"/>
    <property type="project" value="TreeGrafter"/>
</dbReference>
<evidence type="ECO:0000313" key="12">
    <source>
        <dbReference type="Proteomes" id="UP000268162"/>
    </source>
</evidence>
<evidence type="ECO:0000256" key="10">
    <source>
        <dbReference type="ARBA" id="ARBA00029983"/>
    </source>
</evidence>
<dbReference type="EMBL" id="ML002728">
    <property type="protein sequence ID" value="RKP36051.1"/>
    <property type="molecule type" value="Genomic_DNA"/>
</dbReference>
<name>A0A4P9ZT95_9FUNG</name>
<evidence type="ECO:0000313" key="11">
    <source>
        <dbReference type="EMBL" id="RKP36051.1"/>
    </source>
</evidence>
<accession>A0A4P9ZT95</accession>
<dbReference type="PANTHER" id="PTHR12960:SF0">
    <property type="entry name" value="MRNA EXPORT FACTOR GLE1"/>
    <property type="match status" value="1"/>
</dbReference>
<evidence type="ECO:0000256" key="3">
    <source>
        <dbReference type="ARBA" id="ARBA00022448"/>
    </source>
</evidence>
<evidence type="ECO:0000256" key="9">
    <source>
        <dbReference type="ARBA" id="ARBA00026227"/>
    </source>
</evidence>
<comment type="similarity">
    <text evidence="2">Belongs to the GLE1 family.</text>
</comment>
<dbReference type="STRING" id="215637.A0A4P9ZT95"/>
<dbReference type="GO" id="GO:0005543">
    <property type="term" value="F:phospholipid binding"/>
    <property type="evidence" value="ECO:0007669"/>
    <property type="project" value="TreeGrafter"/>
</dbReference>
<organism evidence="11 12">
    <name type="scientific">Dimargaris cristalligena</name>
    <dbReference type="NCBI Taxonomy" id="215637"/>
    <lineage>
        <taxon>Eukaryota</taxon>
        <taxon>Fungi</taxon>
        <taxon>Fungi incertae sedis</taxon>
        <taxon>Zoopagomycota</taxon>
        <taxon>Kickxellomycotina</taxon>
        <taxon>Dimargaritomycetes</taxon>
        <taxon>Dimargaritales</taxon>
        <taxon>Dimargaritaceae</taxon>
        <taxon>Dimargaris</taxon>
    </lineage>
</organism>
<sequence length="110" mass="12540">MAMAQTVPIEGDNAIGIHHAWQWLSRILNLPVHPITPSLVQICLEVCGTVFILTYREAGHKIVRLIHNQFVPIIPRESRPAAVRLTMYLKEYSDNNRQLSSIEGREPDRS</sequence>
<reference evidence="12" key="1">
    <citation type="journal article" date="2018" name="Nat. Microbiol.">
        <title>Leveraging single-cell genomics to expand the fungal tree of life.</title>
        <authorList>
            <person name="Ahrendt S.R."/>
            <person name="Quandt C.A."/>
            <person name="Ciobanu D."/>
            <person name="Clum A."/>
            <person name="Salamov A."/>
            <person name="Andreopoulos B."/>
            <person name="Cheng J.F."/>
            <person name="Woyke T."/>
            <person name="Pelin A."/>
            <person name="Henrissat B."/>
            <person name="Reynolds N.K."/>
            <person name="Benny G.L."/>
            <person name="Smith M.E."/>
            <person name="James T.Y."/>
            <person name="Grigoriev I.V."/>
        </authorList>
    </citation>
    <scope>NUCLEOTIDE SEQUENCE [LARGE SCALE GENOMIC DNA]</scope>
    <source>
        <strain evidence="12">RSA 468</strain>
    </source>
</reference>
<dbReference type="Gene3D" id="1.25.40.510">
    <property type="entry name" value="GLE1-like"/>
    <property type="match status" value="1"/>
</dbReference>
<keyword evidence="5" id="KW-0653">Protein transport</keyword>
<evidence type="ECO:0000256" key="6">
    <source>
        <dbReference type="ARBA" id="ARBA00023010"/>
    </source>
</evidence>
<dbReference type="Pfam" id="PF07817">
    <property type="entry name" value="GLE1"/>
    <property type="match status" value="1"/>
</dbReference>
<evidence type="ECO:0000256" key="7">
    <source>
        <dbReference type="ARBA" id="ARBA00023132"/>
    </source>
</evidence>
<dbReference type="GO" id="GO:0000822">
    <property type="term" value="F:inositol hexakisphosphate binding"/>
    <property type="evidence" value="ECO:0007669"/>
    <property type="project" value="TreeGrafter"/>
</dbReference>
<evidence type="ECO:0000256" key="5">
    <source>
        <dbReference type="ARBA" id="ARBA00022927"/>
    </source>
</evidence>
<evidence type="ECO:0000256" key="8">
    <source>
        <dbReference type="ARBA" id="ARBA00023242"/>
    </source>
</evidence>
<dbReference type="GO" id="GO:0031369">
    <property type="term" value="F:translation initiation factor binding"/>
    <property type="evidence" value="ECO:0007669"/>
    <property type="project" value="TreeGrafter"/>
</dbReference>
<evidence type="ECO:0000256" key="4">
    <source>
        <dbReference type="ARBA" id="ARBA00022816"/>
    </source>
</evidence>
<comment type="subcellular location">
    <subcellularLocation>
        <location evidence="1">Nucleus</location>
        <location evidence="1">Nuclear pore complex</location>
    </subcellularLocation>
</comment>
<keyword evidence="6" id="KW-0811">Translocation</keyword>
<dbReference type="PANTHER" id="PTHR12960">
    <property type="entry name" value="GLE-1-RELATED"/>
    <property type="match status" value="1"/>
</dbReference>
<evidence type="ECO:0000256" key="2">
    <source>
        <dbReference type="ARBA" id="ARBA00011056"/>
    </source>
</evidence>